<dbReference type="InterPro" id="IPR043809">
    <property type="entry name" value="DUF5791"/>
</dbReference>
<sequence length="141" mass="14907">MFHEAVEDPGTHTPADLHAAYEAMLVESVESVGVERAAAESGVDEATVEALVDGESPELTLEEGAALLALDGAVSADDVVALSRDALLMGMTTAVVDVDSLSAGIDGELSGREIQAKVEGRFPITLREFARIHQFLDERSR</sequence>
<organism evidence="1 2">
    <name type="scientific">Salinirubellus salinus</name>
    <dbReference type="NCBI Taxonomy" id="1364945"/>
    <lineage>
        <taxon>Archaea</taxon>
        <taxon>Methanobacteriati</taxon>
        <taxon>Methanobacteriota</taxon>
        <taxon>Stenosarchaea group</taxon>
        <taxon>Halobacteria</taxon>
        <taxon>Halobacteriales</taxon>
        <taxon>Natronomonadaceae</taxon>
        <taxon>Salinirubellus</taxon>
    </lineage>
</organism>
<dbReference type="Pfam" id="PF19104">
    <property type="entry name" value="DUF5791"/>
    <property type="match status" value="1"/>
</dbReference>
<keyword evidence="2" id="KW-1185">Reference proteome</keyword>
<evidence type="ECO:0000313" key="2">
    <source>
        <dbReference type="Proteomes" id="UP001057580"/>
    </source>
</evidence>
<dbReference type="Proteomes" id="UP001057580">
    <property type="component" value="Chromosome"/>
</dbReference>
<dbReference type="KEGG" id="ssai:N0B31_01450"/>
<protein>
    <submittedName>
        <fullName evidence="1">DUF5791 family protein</fullName>
    </submittedName>
</protein>
<name>A0A9E7R3Q1_9EURY</name>
<gene>
    <name evidence="1" type="ORF">N0B31_01450</name>
</gene>
<dbReference type="AlphaFoldDB" id="A0A9E7R3Q1"/>
<dbReference type="GeneID" id="74941046"/>
<evidence type="ECO:0000313" key="1">
    <source>
        <dbReference type="EMBL" id="UWM54956.1"/>
    </source>
</evidence>
<dbReference type="RefSeq" id="WP_260594008.1">
    <property type="nucleotide sequence ID" value="NZ_CP104003.1"/>
</dbReference>
<proteinExistence type="predicted"/>
<dbReference type="EMBL" id="CP104003">
    <property type="protein sequence ID" value="UWM54956.1"/>
    <property type="molecule type" value="Genomic_DNA"/>
</dbReference>
<accession>A0A9E7R3Q1</accession>
<reference evidence="1" key="1">
    <citation type="submission" date="2022-09" db="EMBL/GenBank/DDBJ databases">
        <title>Diverse halophilic archaea isolated from saline environments.</title>
        <authorList>
            <person name="Cui H.-L."/>
        </authorList>
    </citation>
    <scope>NUCLEOTIDE SEQUENCE</scope>
    <source>
        <strain evidence="1">ZS-35-S2</strain>
    </source>
</reference>